<evidence type="ECO:0000256" key="2">
    <source>
        <dbReference type="ARBA" id="ARBA00022824"/>
    </source>
</evidence>
<evidence type="ECO:0000256" key="5">
    <source>
        <dbReference type="ARBA" id="ARBA00038167"/>
    </source>
</evidence>
<dbReference type="SUPFAM" id="SSF64356">
    <property type="entry name" value="SNARE-like"/>
    <property type="match status" value="1"/>
</dbReference>
<dbReference type="Gene3D" id="3.30.450.70">
    <property type="match status" value="1"/>
</dbReference>
<evidence type="ECO:0000256" key="3">
    <source>
        <dbReference type="ARBA" id="ARBA00022892"/>
    </source>
</evidence>
<evidence type="ECO:0000256" key="4">
    <source>
        <dbReference type="ARBA" id="ARBA00023034"/>
    </source>
</evidence>
<gene>
    <name evidence="8" type="ORF">CYCCA115_LOCUS8123</name>
</gene>
<sequence>MTVHSFHIFDRRGKTLFTKRYIKNYGVHEDDEQLSEQRKLVFGMLFSLRELSSSLSPSTAEPGELKMVKTGASALYNYETVSGLRFVVYTTPETAYTTNDTAAQSPANSAKETKVSEGQTSPAVTGKIRAALKHIYEHIWVTFVIRSPMYQPSNPNISATNFEASLDSYLKEMPWFR</sequence>
<organism evidence="8 9">
    <name type="scientific">Cylindrotheca closterium</name>
    <dbReference type="NCBI Taxonomy" id="2856"/>
    <lineage>
        <taxon>Eukaryota</taxon>
        <taxon>Sar</taxon>
        <taxon>Stramenopiles</taxon>
        <taxon>Ochrophyta</taxon>
        <taxon>Bacillariophyta</taxon>
        <taxon>Bacillariophyceae</taxon>
        <taxon>Bacillariophycidae</taxon>
        <taxon>Bacillariales</taxon>
        <taxon>Bacillariaceae</taxon>
        <taxon>Cylindrotheca</taxon>
    </lineage>
</organism>
<keyword evidence="9" id="KW-1185">Reference proteome</keyword>
<keyword evidence="3 6" id="KW-0931">ER-Golgi transport</keyword>
<dbReference type="InterPro" id="IPR007233">
    <property type="entry name" value="TRAPPC"/>
</dbReference>
<dbReference type="SMART" id="SM01399">
    <property type="entry name" value="Sybindin"/>
    <property type="match status" value="1"/>
</dbReference>
<comment type="subunit">
    <text evidence="6">Part of the multisubunit transport protein particle (TRAPP) complex.</text>
</comment>
<dbReference type="GO" id="GO:0005794">
    <property type="term" value="C:Golgi apparatus"/>
    <property type="evidence" value="ECO:0007669"/>
    <property type="project" value="UniProtKB-SubCell"/>
</dbReference>
<keyword evidence="1 6" id="KW-0813">Transport</keyword>
<comment type="caution">
    <text evidence="8">The sequence shown here is derived from an EMBL/GenBank/DDBJ whole genome shotgun (WGS) entry which is preliminary data.</text>
</comment>
<comment type="subcellular location">
    <subcellularLocation>
        <location evidence="6">Endoplasmic reticulum</location>
    </subcellularLocation>
    <subcellularLocation>
        <location evidence="6">Golgi apparatus</location>
        <location evidence="6">cis-Golgi network</location>
    </subcellularLocation>
</comment>
<dbReference type="InterPro" id="IPR011012">
    <property type="entry name" value="Longin-like_dom_sf"/>
</dbReference>
<proteinExistence type="inferred from homology"/>
<name>A0AAD2FIU9_9STRA</name>
<dbReference type="Proteomes" id="UP001295423">
    <property type="component" value="Unassembled WGS sequence"/>
</dbReference>
<dbReference type="AlphaFoldDB" id="A0AAD2FIU9"/>
<dbReference type="PANTHER" id="PTHR23249">
    <property type="entry name" value="TRAFFICKING PROTEIN PARTICLE COMPLEX SUBUNIT"/>
    <property type="match status" value="1"/>
</dbReference>
<protein>
    <recommendedName>
        <fullName evidence="6">Trafficking protein particle complex subunit</fullName>
    </recommendedName>
</protein>
<evidence type="ECO:0000256" key="1">
    <source>
        <dbReference type="ARBA" id="ARBA00022448"/>
    </source>
</evidence>
<dbReference type="EMBL" id="CAKOGP040001112">
    <property type="protein sequence ID" value="CAJ1942790.1"/>
    <property type="molecule type" value="Genomic_DNA"/>
</dbReference>
<dbReference type="Pfam" id="PF04099">
    <property type="entry name" value="Sybindin"/>
    <property type="match status" value="1"/>
</dbReference>
<evidence type="ECO:0000313" key="9">
    <source>
        <dbReference type="Proteomes" id="UP001295423"/>
    </source>
</evidence>
<dbReference type="GO" id="GO:0006888">
    <property type="term" value="P:endoplasmic reticulum to Golgi vesicle-mediated transport"/>
    <property type="evidence" value="ECO:0007669"/>
    <property type="project" value="UniProtKB-UniRule"/>
</dbReference>
<evidence type="ECO:0000256" key="6">
    <source>
        <dbReference type="RuleBase" id="RU366065"/>
    </source>
</evidence>
<dbReference type="GO" id="GO:0030008">
    <property type="term" value="C:TRAPP complex"/>
    <property type="evidence" value="ECO:0007669"/>
    <property type="project" value="UniProtKB-UniRule"/>
</dbReference>
<dbReference type="GO" id="GO:0005783">
    <property type="term" value="C:endoplasmic reticulum"/>
    <property type="evidence" value="ECO:0007669"/>
    <property type="project" value="UniProtKB-SubCell"/>
</dbReference>
<evidence type="ECO:0000313" key="8">
    <source>
        <dbReference type="EMBL" id="CAJ1942790.1"/>
    </source>
</evidence>
<evidence type="ECO:0000256" key="7">
    <source>
        <dbReference type="SAM" id="MobiDB-lite"/>
    </source>
</evidence>
<keyword evidence="4 6" id="KW-0333">Golgi apparatus</keyword>
<comment type="similarity">
    <text evidence="5">Belongs to the TRAPP small subunits family. BET5 subfamily.</text>
</comment>
<reference evidence="8" key="1">
    <citation type="submission" date="2023-08" db="EMBL/GenBank/DDBJ databases">
        <authorList>
            <person name="Audoor S."/>
            <person name="Bilcke G."/>
        </authorList>
    </citation>
    <scope>NUCLEOTIDE SEQUENCE</scope>
</reference>
<accession>A0AAD2FIU9</accession>
<feature type="region of interest" description="Disordered" evidence="7">
    <location>
        <begin position="99"/>
        <end position="121"/>
    </location>
</feature>
<keyword evidence="2 6" id="KW-0256">Endoplasmic reticulum</keyword>
<dbReference type="PANTHER" id="PTHR23249:SF16">
    <property type="entry name" value="TRAFFICKING PROTEIN PARTICLE COMPLEX SUBUNIT 1"/>
    <property type="match status" value="1"/>
</dbReference>